<organism evidence="2 3">
    <name type="scientific">Streptomyces tropicalis</name>
    <dbReference type="NCBI Taxonomy" id="3034234"/>
    <lineage>
        <taxon>Bacteria</taxon>
        <taxon>Bacillati</taxon>
        <taxon>Actinomycetota</taxon>
        <taxon>Actinomycetes</taxon>
        <taxon>Kitasatosporales</taxon>
        <taxon>Streptomycetaceae</taxon>
        <taxon>Streptomyces</taxon>
    </lineage>
</organism>
<evidence type="ECO:0000313" key="2">
    <source>
        <dbReference type="EMBL" id="MDF3303307.1"/>
    </source>
</evidence>
<keyword evidence="3" id="KW-1185">Reference proteome</keyword>
<dbReference type="Proteomes" id="UP001221150">
    <property type="component" value="Unassembled WGS sequence"/>
</dbReference>
<evidence type="ECO:0000256" key="1">
    <source>
        <dbReference type="SAM" id="Phobius"/>
    </source>
</evidence>
<keyword evidence="1" id="KW-1133">Transmembrane helix</keyword>
<evidence type="ECO:0000313" key="3">
    <source>
        <dbReference type="Proteomes" id="UP001221150"/>
    </source>
</evidence>
<dbReference type="RefSeq" id="WP_276112835.1">
    <property type="nucleotide sequence ID" value="NZ_JARJBB010000066.1"/>
</dbReference>
<name>A0ABT6AFS0_9ACTN</name>
<keyword evidence="1" id="KW-0812">Transmembrane</keyword>
<sequence>MFWCDVCKCAYPHGPEGPGTALEAHNTAQHGGSSPADGVRPITGGQVVIGLLVLVILALAARHLA</sequence>
<keyword evidence="1" id="KW-0472">Membrane</keyword>
<reference evidence="2 3" key="1">
    <citation type="submission" date="2023-03" db="EMBL/GenBank/DDBJ databases">
        <title>Draft genome sequence of Streptomyces sp. K1PA1 isolated from peat swamp forest in Thailand.</title>
        <authorList>
            <person name="Klaysubun C."/>
            <person name="Duangmal K."/>
        </authorList>
    </citation>
    <scope>NUCLEOTIDE SEQUENCE [LARGE SCALE GENOMIC DNA]</scope>
    <source>
        <strain evidence="2 3">K1PA1</strain>
    </source>
</reference>
<proteinExistence type="predicted"/>
<gene>
    <name evidence="2" type="ORF">P3H78_32825</name>
</gene>
<accession>A0ABT6AFS0</accession>
<feature type="transmembrane region" description="Helical" evidence="1">
    <location>
        <begin position="42"/>
        <end position="61"/>
    </location>
</feature>
<protein>
    <submittedName>
        <fullName evidence="2">Uncharacterized protein</fullName>
    </submittedName>
</protein>
<dbReference type="EMBL" id="JARJBB010000066">
    <property type="protein sequence ID" value="MDF3303307.1"/>
    <property type="molecule type" value="Genomic_DNA"/>
</dbReference>
<comment type="caution">
    <text evidence="2">The sequence shown here is derived from an EMBL/GenBank/DDBJ whole genome shotgun (WGS) entry which is preliminary data.</text>
</comment>